<evidence type="ECO:0000313" key="2">
    <source>
        <dbReference type="Proteomes" id="UP000183988"/>
    </source>
</evidence>
<gene>
    <name evidence="1" type="ORF">SAMN05216225_101051</name>
</gene>
<sequence length="224" mass="26534">MKKWVTVILISFYFLFPITVHGEENQAVAQDFDIDLSGYELHTIGTFNQPGGKITPRSQLFFHILERKQEWLDEPRFYTKDKKGYVHLWKKDGTNVLYHVTKKPTGMWEIIDIKRKKIDRIPVSKTHLKEILIEQLVDPISKAIEEHYEPKLWYRGLEKITAIKKVETDNVFYVTVQVQTFEGAHNPPYGEETITFRIKGDEISVTEYKHRDIPEEEWSKLKLR</sequence>
<accession>A0A1M5FVI5</accession>
<protein>
    <recommendedName>
        <fullName evidence="3">DUF3888 domain-containing protein</fullName>
    </recommendedName>
</protein>
<dbReference type="AlphaFoldDB" id="A0A1M5FVI5"/>
<proteinExistence type="predicted"/>
<evidence type="ECO:0008006" key="3">
    <source>
        <dbReference type="Google" id="ProtNLM"/>
    </source>
</evidence>
<dbReference type="Pfam" id="PF13027">
    <property type="entry name" value="DUF3888"/>
    <property type="match status" value="1"/>
</dbReference>
<dbReference type="Proteomes" id="UP000183988">
    <property type="component" value="Unassembled WGS sequence"/>
</dbReference>
<dbReference type="OrthoDB" id="1937736at2"/>
<organism evidence="1 2">
    <name type="scientific">Ornithinibacillus halophilus</name>
    <dbReference type="NCBI Taxonomy" id="930117"/>
    <lineage>
        <taxon>Bacteria</taxon>
        <taxon>Bacillati</taxon>
        <taxon>Bacillota</taxon>
        <taxon>Bacilli</taxon>
        <taxon>Bacillales</taxon>
        <taxon>Bacillaceae</taxon>
        <taxon>Ornithinibacillus</taxon>
    </lineage>
</organism>
<evidence type="ECO:0000313" key="1">
    <source>
        <dbReference type="EMBL" id="SHF95560.1"/>
    </source>
</evidence>
<name>A0A1M5FVI5_9BACI</name>
<dbReference type="EMBL" id="FQVW01000010">
    <property type="protein sequence ID" value="SHF95560.1"/>
    <property type="molecule type" value="Genomic_DNA"/>
</dbReference>
<dbReference type="RefSeq" id="WP_072889256.1">
    <property type="nucleotide sequence ID" value="NZ_FQVW01000010.1"/>
</dbReference>
<dbReference type="InterPro" id="IPR024984">
    <property type="entry name" value="DUF3888"/>
</dbReference>
<keyword evidence="2" id="KW-1185">Reference proteome</keyword>
<reference evidence="1 2" key="1">
    <citation type="submission" date="2016-11" db="EMBL/GenBank/DDBJ databases">
        <authorList>
            <person name="Jaros S."/>
            <person name="Januszkiewicz K."/>
            <person name="Wedrychowicz H."/>
        </authorList>
    </citation>
    <scope>NUCLEOTIDE SEQUENCE [LARGE SCALE GENOMIC DNA]</scope>
    <source>
        <strain evidence="1 2">IBRC-M 10683</strain>
    </source>
</reference>